<comment type="cofactor">
    <cofactor evidence="6">
        <name>(6R)-5,10-methylene-5,6,7,8-tetrahydrofolate</name>
        <dbReference type="ChEBI" id="CHEBI:15636"/>
    </cofactor>
    <text evidence="6">Binds 1 5,10-methenyltetrahydrofolate (MTHF) per subunit.</text>
</comment>
<dbReference type="InterPro" id="IPR002081">
    <property type="entry name" value="Cryptochrome/DNA_photolyase_1"/>
</dbReference>
<evidence type="ECO:0000256" key="1">
    <source>
        <dbReference type="ARBA" id="ARBA00005862"/>
    </source>
</evidence>
<dbReference type="Gene3D" id="1.25.40.80">
    <property type="match status" value="1"/>
</dbReference>
<dbReference type="NCBIfam" id="TIGR02765">
    <property type="entry name" value="crypto_DASH"/>
    <property type="match status" value="1"/>
</dbReference>
<dbReference type="InterPro" id="IPR006050">
    <property type="entry name" value="DNA_photolyase_N"/>
</dbReference>
<dbReference type="EMBL" id="CP138204">
    <property type="protein sequence ID" value="WPC76958.1"/>
    <property type="molecule type" value="Genomic_DNA"/>
</dbReference>
<protein>
    <recommendedName>
        <fullName evidence="2 6">Cryptochrome DASH</fullName>
    </recommendedName>
</protein>
<evidence type="ECO:0000256" key="4">
    <source>
        <dbReference type="ARBA" id="ARBA00022827"/>
    </source>
</evidence>
<dbReference type="PROSITE" id="PS51645">
    <property type="entry name" value="PHR_CRY_ALPHA_BETA"/>
    <property type="match status" value="1"/>
</dbReference>
<dbReference type="Gene3D" id="3.40.50.620">
    <property type="entry name" value="HUPs"/>
    <property type="match status" value="1"/>
</dbReference>
<evidence type="ECO:0000313" key="8">
    <source>
        <dbReference type="EMBL" id="WPC76958.1"/>
    </source>
</evidence>
<evidence type="ECO:0000259" key="7">
    <source>
        <dbReference type="PROSITE" id="PS51645"/>
    </source>
</evidence>
<evidence type="ECO:0000256" key="5">
    <source>
        <dbReference type="ARBA" id="ARBA00022991"/>
    </source>
</evidence>
<keyword evidence="4 6" id="KW-0274">FAD</keyword>
<dbReference type="InterPro" id="IPR036155">
    <property type="entry name" value="Crypto/Photolyase_N_sf"/>
</dbReference>
<dbReference type="InterPro" id="IPR014729">
    <property type="entry name" value="Rossmann-like_a/b/a_fold"/>
</dbReference>
<accession>A0ABZ0QKB7</accession>
<organism evidence="8 9">
    <name type="scientific">Vibrio porteresiae DSM 19223</name>
    <dbReference type="NCBI Taxonomy" id="1123496"/>
    <lineage>
        <taxon>Bacteria</taxon>
        <taxon>Pseudomonadati</taxon>
        <taxon>Pseudomonadota</taxon>
        <taxon>Gammaproteobacteria</taxon>
        <taxon>Vibrionales</taxon>
        <taxon>Vibrionaceae</taxon>
        <taxon>Vibrio</taxon>
    </lineage>
</organism>
<comment type="cofactor">
    <cofactor evidence="6">
        <name>FAD</name>
        <dbReference type="ChEBI" id="CHEBI:57692"/>
    </cofactor>
    <text evidence="6">Binds 1 FAD per subunit.</text>
</comment>
<dbReference type="PRINTS" id="PR00147">
    <property type="entry name" value="DNAPHOTLYASE"/>
</dbReference>
<keyword evidence="3 6" id="KW-0285">Flavoprotein</keyword>
<evidence type="ECO:0000256" key="3">
    <source>
        <dbReference type="ARBA" id="ARBA00022630"/>
    </source>
</evidence>
<feature type="domain" description="Photolyase/cryptochrome alpha/beta" evidence="7">
    <location>
        <begin position="5"/>
        <end position="138"/>
    </location>
</feature>
<dbReference type="Pfam" id="PF03441">
    <property type="entry name" value="FAD_binding_7"/>
    <property type="match status" value="1"/>
</dbReference>
<dbReference type="InterPro" id="IPR014133">
    <property type="entry name" value="Cry_DASH"/>
</dbReference>
<evidence type="ECO:0000256" key="6">
    <source>
        <dbReference type="RuleBase" id="RU367151"/>
    </source>
</evidence>
<dbReference type="PANTHER" id="PTHR11455:SF22">
    <property type="entry name" value="CRYPTOCHROME DASH"/>
    <property type="match status" value="1"/>
</dbReference>
<reference evidence="8 9" key="1">
    <citation type="submission" date="2023-11" db="EMBL/GenBank/DDBJ databases">
        <title>Plant-associative lifestyle of Vibrio porteresiae and its evolutionary dynamics.</title>
        <authorList>
            <person name="Rameshkumar N."/>
            <person name="Kirti K."/>
        </authorList>
    </citation>
    <scope>NUCLEOTIDE SEQUENCE [LARGE SCALE GENOMIC DNA]</scope>
    <source>
        <strain evidence="8 9">MSSRF30</strain>
    </source>
</reference>
<evidence type="ECO:0000313" key="9">
    <source>
        <dbReference type="Proteomes" id="UP001304071"/>
    </source>
</evidence>
<evidence type="ECO:0000256" key="2">
    <source>
        <dbReference type="ARBA" id="ARBA00017881"/>
    </source>
</evidence>
<dbReference type="InterPro" id="IPR036134">
    <property type="entry name" value="Crypto/Photolyase_FAD-like_sf"/>
</dbReference>
<keyword evidence="9" id="KW-1185">Reference proteome</keyword>
<sequence length="443" mass="51369">MTVKRNGVYWFTHDLRVNDNQLLHKAAQELDELICLYCVPKITSFLQRFAQQHQLGKARQQFIHQSVHELSQSLRRYDQTLLIMDRTPVTVLRHLIENYHVTHLYCDQFAGSDEQQVCTQIQQEFPYLLVSQLANNTLFDQGQLPFPLSELPSTFTQFRKLVEPLAIMLPCSRPSSLPPAINVQLASLHLPLAAPEQTLYPGGEAAAIVHCQHYFATPSASHYKKTRNALDDELSSTKFSPWLALGCVSPKTIVAMLHHYEAQQGQNESTYWIVFELLWREYFYWYARRYQSTLFQFAGIANKRPLTSFYASRYLQWVKGHTPYPIVNACMKQLNETGYLSNRGRQLVASCLIHELGLDWRYGAAYFETQLLDYDVASNWGNWQYLAGVGADPRGSRQFNLDKQTELYDPEQHFIKRWHGEDNVTDIYAVDMADWPIMPEDKE</sequence>
<name>A0ABZ0QKB7_9VIBR</name>
<gene>
    <name evidence="8" type="ORF">R8Z52_22915</name>
</gene>
<dbReference type="InterPro" id="IPR005101">
    <property type="entry name" value="Cryptochr/Photolyase_FAD-bd"/>
</dbReference>
<proteinExistence type="inferred from homology"/>
<dbReference type="PANTHER" id="PTHR11455">
    <property type="entry name" value="CRYPTOCHROME"/>
    <property type="match status" value="1"/>
</dbReference>
<dbReference type="Proteomes" id="UP001304071">
    <property type="component" value="Chromosome 2"/>
</dbReference>
<dbReference type="SUPFAM" id="SSF52425">
    <property type="entry name" value="Cryptochrome/photolyase, N-terminal domain"/>
    <property type="match status" value="1"/>
</dbReference>
<dbReference type="Gene3D" id="1.10.579.10">
    <property type="entry name" value="DNA Cyclobutane Dipyrimidine Photolyase, subunit A, domain 3"/>
    <property type="match status" value="1"/>
</dbReference>
<comment type="function">
    <text evidence="6">May have a photoreceptor function.</text>
</comment>
<dbReference type="Pfam" id="PF00875">
    <property type="entry name" value="DNA_photolyase"/>
    <property type="match status" value="1"/>
</dbReference>
<dbReference type="SUPFAM" id="SSF48173">
    <property type="entry name" value="Cryptochrome/photolyase FAD-binding domain"/>
    <property type="match status" value="1"/>
</dbReference>
<comment type="similarity">
    <text evidence="1 6">Belongs to the DNA photolyase class-1 family.</text>
</comment>
<dbReference type="RefSeq" id="WP_261897967.1">
    <property type="nucleotide sequence ID" value="NZ_AP024896.1"/>
</dbReference>
<keyword evidence="5 6" id="KW-0157">Chromophore</keyword>